<evidence type="ECO:0000313" key="2">
    <source>
        <dbReference type="EMBL" id="KAE9074549.1"/>
    </source>
</evidence>
<evidence type="ECO:0000313" key="7">
    <source>
        <dbReference type="Proteomes" id="UP000437068"/>
    </source>
</evidence>
<evidence type="ECO:0000313" key="5">
    <source>
        <dbReference type="Proteomes" id="UP000429523"/>
    </source>
</evidence>
<evidence type="ECO:0000313" key="6">
    <source>
        <dbReference type="Proteomes" id="UP000433483"/>
    </source>
</evidence>
<dbReference type="Proteomes" id="UP000440732">
    <property type="component" value="Unassembled WGS sequence"/>
</dbReference>
<dbReference type="EMBL" id="QXGB01004680">
    <property type="protein sequence ID" value="KAE9165355.1"/>
    <property type="molecule type" value="Genomic_DNA"/>
</dbReference>
<dbReference type="Proteomes" id="UP000433483">
    <property type="component" value="Unassembled WGS sequence"/>
</dbReference>
<dbReference type="Proteomes" id="UP000429523">
    <property type="component" value="Unassembled WGS sequence"/>
</dbReference>
<feature type="non-terminal residue" evidence="2">
    <location>
        <position position="124"/>
    </location>
</feature>
<dbReference type="AlphaFoldDB" id="A0A6A3QE53"/>
<proteinExistence type="predicted"/>
<organism evidence="2 8">
    <name type="scientific">Phytophthora fragariae</name>
    <dbReference type="NCBI Taxonomy" id="53985"/>
    <lineage>
        <taxon>Eukaryota</taxon>
        <taxon>Sar</taxon>
        <taxon>Stramenopiles</taxon>
        <taxon>Oomycota</taxon>
        <taxon>Peronosporomycetes</taxon>
        <taxon>Peronosporales</taxon>
        <taxon>Peronosporaceae</taxon>
        <taxon>Phytophthora</taxon>
    </lineage>
</organism>
<reference evidence="5 6" key="1">
    <citation type="submission" date="2018-08" db="EMBL/GenBank/DDBJ databases">
        <title>Genomic investigation of the strawberry pathogen Phytophthora fragariae indicates pathogenicity is determined by transcriptional variation in three key races.</title>
        <authorList>
            <person name="Adams T.M."/>
            <person name="Armitage A.D."/>
            <person name="Sobczyk M.K."/>
            <person name="Bates H.J."/>
            <person name="Dunwell J.M."/>
            <person name="Nellist C.F."/>
            <person name="Harrison R.J."/>
        </authorList>
    </citation>
    <scope>NUCLEOTIDE SEQUENCE [LARGE SCALE GENOMIC DNA]</scope>
    <source>
        <strain evidence="4 7">A4</strain>
        <strain evidence="3 6">NOV-27</strain>
        <strain evidence="2 8">NOV-5</strain>
        <strain evidence="1 5">NOV-9</strain>
    </source>
</reference>
<dbReference type="EMBL" id="QXGF01001880">
    <property type="protein sequence ID" value="KAE8927258.1"/>
    <property type="molecule type" value="Genomic_DNA"/>
</dbReference>
<gene>
    <name evidence="4" type="ORF">PF001_g29850</name>
    <name evidence="3" type="ORF">PF005_g29646</name>
    <name evidence="2" type="ORF">PF006_g28518</name>
    <name evidence="1" type="ORF">PF009_g22572</name>
</gene>
<keyword evidence="6" id="KW-1185">Reference proteome</keyword>
<evidence type="ECO:0000313" key="3">
    <source>
        <dbReference type="EMBL" id="KAE9165355.1"/>
    </source>
</evidence>
<evidence type="ECO:0000313" key="8">
    <source>
        <dbReference type="Proteomes" id="UP000440732"/>
    </source>
</evidence>
<dbReference type="EMBL" id="QXGA01004308">
    <property type="protein sequence ID" value="KAE9074549.1"/>
    <property type="molecule type" value="Genomic_DNA"/>
</dbReference>
<accession>A0A6A3QE53</accession>
<evidence type="ECO:0000313" key="4">
    <source>
        <dbReference type="EMBL" id="KAE9267985.1"/>
    </source>
</evidence>
<dbReference type="EMBL" id="QXGE01005268">
    <property type="protein sequence ID" value="KAE9267985.1"/>
    <property type="molecule type" value="Genomic_DNA"/>
</dbReference>
<sequence>MCSPDHGSRDLAMEPLISPRVRVEDVVVAQRQTRTFESLLARSLQTESEQKVEQVAKKAEVVQQLILEQLNRFQQQQETLAAKTTEYLQQQYENQVELNTKQAALSAQLEEQQKALVQQYQLMR</sequence>
<dbReference type="OrthoDB" id="141561at2759"/>
<comment type="caution">
    <text evidence="2">The sequence shown here is derived from an EMBL/GenBank/DDBJ whole genome shotgun (WGS) entry which is preliminary data.</text>
</comment>
<name>A0A6A3QE53_9STRA</name>
<dbReference type="Proteomes" id="UP000437068">
    <property type="component" value="Unassembled WGS sequence"/>
</dbReference>
<protein>
    <submittedName>
        <fullName evidence="2">Uncharacterized protein</fullName>
    </submittedName>
</protein>
<evidence type="ECO:0000313" key="1">
    <source>
        <dbReference type="EMBL" id="KAE8927258.1"/>
    </source>
</evidence>